<sequence>MERIKVIPPAWQKTLGTKPNWFSTPRAKFYSSIFFYFYYFSKFLYYLCMSPCNVTLVGTQNNKGRIALSFKSSRVQQIYTGIIHICAMLRCSYLVNEMITLQPNAKPISQNPKQLYFIVGSLTTCYAIFQFVTFCWLRKTGFRFLLETLAEFVNPDVELEMGRKDRVILISWMATFVSLMAALMLKPVVDLTLQNGFSQVYRGSEAMHGWSFGKYLSPNGPLQENLASILAIVVHVQYCGVEIVAGAAFGSFACFAIYKLSCEVGDYLDKNSAELNFYQFSSFYTSLRQIVDATNESLSMIMFAFIVTALGFYSITITQLFDDTNDNLRRILDLIFISSTVISLCVGASAELQFHVVESTRFESRAEKSFLENSVEGLLINADFVSKPMSLQVFKFALTYGMIISIYSITRLTSICHFLLHHSEDGEEGEDLDHHPPPPTSVAYHRGHRKHCLWEIAGMILISYEAILSFVLCIGTGSFVFEVKGFFVLMWCLNYPVFLMLHWVLGFFLTKCCIPQHRMKRSTLHNCAIVVVNIVWRGVLYWCTLNLLFHPKIHPETEDMDLGILKSFSSSGVRPPFGNGTEDEVADEVDGILINSTEPSRVA</sequence>
<keyword evidence="1" id="KW-0472">Membrane</keyword>
<feature type="transmembrane region" description="Helical" evidence="1">
    <location>
        <begin position="522"/>
        <end position="542"/>
    </location>
</feature>
<protein>
    <submittedName>
        <fullName evidence="2">Uncharacterized protein</fullName>
    </submittedName>
</protein>
<feature type="transmembrane region" description="Helical" evidence="1">
    <location>
        <begin position="167"/>
        <end position="185"/>
    </location>
</feature>
<comment type="caution">
    <text evidence="2">The sequence shown here is derived from an EMBL/GenBank/DDBJ whole genome shotgun (WGS) entry which is preliminary data.</text>
</comment>
<keyword evidence="1" id="KW-1133">Transmembrane helix</keyword>
<organism evidence="2 3">
    <name type="scientific">Folsomia candida</name>
    <name type="common">Springtail</name>
    <dbReference type="NCBI Taxonomy" id="158441"/>
    <lineage>
        <taxon>Eukaryota</taxon>
        <taxon>Metazoa</taxon>
        <taxon>Ecdysozoa</taxon>
        <taxon>Arthropoda</taxon>
        <taxon>Hexapoda</taxon>
        <taxon>Collembola</taxon>
        <taxon>Entomobryomorpha</taxon>
        <taxon>Isotomoidea</taxon>
        <taxon>Isotomidae</taxon>
        <taxon>Proisotominae</taxon>
        <taxon>Folsomia</taxon>
    </lineage>
</organism>
<keyword evidence="3" id="KW-1185">Reference proteome</keyword>
<dbReference type="AlphaFoldDB" id="A0A226E2A3"/>
<feature type="transmembrane region" description="Helical" evidence="1">
    <location>
        <begin position="456"/>
        <end position="480"/>
    </location>
</feature>
<evidence type="ECO:0000313" key="3">
    <source>
        <dbReference type="Proteomes" id="UP000198287"/>
    </source>
</evidence>
<feature type="transmembrane region" description="Helical" evidence="1">
    <location>
        <begin position="115"/>
        <end position="137"/>
    </location>
</feature>
<feature type="transmembrane region" description="Helical" evidence="1">
    <location>
        <begin position="331"/>
        <end position="350"/>
    </location>
</feature>
<evidence type="ECO:0000313" key="2">
    <source>
        <dbReference type="EMBL" id="OXA51410.1"/>
    </source>
</evidence>
<feature type="transmembrane region" description="Helical" evidence="1">
    <location>
        <begin position="33"/>
        <end position="57"/>
    </location>
</feature>
<dbReference type="EMBL" id="LNIX01000007">
    <property type="protein sequence ID" value="OXA51410.1"/>
    <property type="molecule type" value="Genomic_DNA"/>
</dbReference>
<evidence type="ECO:0000256" key="1">
    <source>
        <dbReference type="SAM" id="Phobius"/>
    </source>
</evidence>
<feature type="transmembrane region" description="Helical" evidence="1">
    <location>
        <begin position="486"/>
        <end position="510"/>
    </location>
</feature>
<dbReference type="Proteomes" id="UP000198287">
    <property type="component" value="Unassembled WGS sequence"/>
</dbReference>
<gene>
    <name evidence="2" type="ORF">Fcan01_13423</name>
</gene>
<proteinExistence type="predicted"/>
<name>A0A226E2A3_FOLCA</name>
<keyword evidence="1" id="KW-0812">Transmembrane</keyword>
<feature type="transmembrane region" description="Helical" evidence="1">
    <location>
        <begin position="298"/>
        <end position="319"/>
    </location>
</feature>
<reference evidence="2 3" key="1">
    <citation type="submission" date="2015-12" db="EMBL/GenBank/DDBJ databases">
        <title>The genome of Folsomia candida.</title>
        <authorList>
            <person name="Faddeeva A."/>
            <person name="Derks M.F."/>
            <person name="Anvar Y."/>
            <person name="Smit S."/>
            <person name="Van Straalen N."/>
            <person name="Roelofs D."/>
        </authorList>
    </citation>
    <scope>NUCLEOTIDE SEQUENCE [LARGE SCALE GENOMIC DNA]</scope>
    <source>
        <strain evidence="2 3">VU population</strain>
        <tissue evidence="2">Whole body</tissue>
    </source>
</reference>
<feature type="transmembrane region" description="Helical" evidence="1">
    <location>
        <begin position="78"/>
        <end position="95"/>
    </location>
</feature>
<accession>A0A226E2A3</accession>